<feature type="coiled-coil region" evidence="1">
    <location>
        <begin position="120"/>
        <end position="151"/>
    </location>
</feature>
<accession>A0A4U6TC54</accession>
<organism evidence="3 4">
    <name type="scientific">Setaria viridis</name>
    <name type="common">Green bristlegrass</name>
    <name type="synonym">Setaria italica subsp. viridis</name>
    <dbReference type="NCBI Taxonomy" id="4556"/>
    <lineage>
        <taxon>Eukaryota</taxon>
        <taxon>Viridiplantae</taxon>
        <taxon>Streptophyta</taxon>
        <taxon>Embryophyta</taxon>
        <taxon>Tracheophyta</taxon>
        <taxon>Spermatophyta</taxon>
        <taxon>Magnoliopsida</taxon>
        <taxon>Liliopsida</taxon>
        <taxon>Poales</taxon>
        <taxon>Poaceae</taxon>
        <taxon>PACMAD clade</taxon>
        <taxon>Panicoideae</taxon>
        <taxon>Panicodae</taxon>
        <taxon>Paniceae</taxon>
        <taxon>Cenchrinae</taxon>
        <taxon>Setaria</taxon>
    </lineage>
</organism>
<feature type="region of interest" description="Disordered" evidence="2">
    <location>
        <begin position="57"/>
        <end position="80"/>
    </location>
</feature>
<evidence type="ECO:0000256" key="2">
    <source>
        <dbReference type="SAM" id="MobiDB-lite"/>
    </source>
</evidence>
<name>A0A4U6TC54_SETVI</name>
<evidence type="ECO:0000313" key="3">
    <source>
        <dbReference type="EMBL" id="TKV99637.1"/>
    </source>
</evidence>
<dbReference type="PANTHER" id="PTHR47069:SF11">
    <property type="entry name" value="OS04G0275550 PROTEIN"/>
    <property type="match status" value="1"/>
</dbReference>
<keyword evidence="4" id="KW-1185">Reference proteome</keyword>
<protein>
    <submittedName>
        <fullName evidence="3">Uncharacterized protein</fullName>
    </submittedName>
</protein>
<dbReference type="EMBL" id="CM016559">
    <property type="protein sequence ID" value="TKV99637.1"/>
    <property type="molecule type" value="Genomic_DNA"/>
</dbReference>
<evidence type="ECO:0000256" key="1">
    <source>
        <dbReference type="SAM" id="Coils"/>
    </source>
</evidence>
<proteinExistence type="predicted"/>
<dbReference type="Proteomes" id="UP000298652">
    <property type="component" value="Chromosome 8"/>
</dbReference>
<evidence type="ECO:0000313" key="4">
    <source>
        <dbReference type="Proteomes" id="UP000298652"/>
    </source>
</evidence>
<sequence length="207" mass="24093">MDDEAEDSFPSKRAECRKFRVSIPAYIDFLQEMFYGVVVVGRSSCILGGVNEDEDFAADDEDLGDGNGIQNNPMSPPKKNKSPFIKVFKGLIDTLQAGSSLDTSTLMKKEEIKMELRMKQNEIELEFRRKRKEIEMEERRKNQEKEDEEIKQCIRLAEESGATGEAEEFYMATKLFEKKYNRIIFCSMKISEARFYWLARCCKDNNR</sequence>
<dbReference type="Gramene" id="TKV99637">
    <property type="protein sequence ID" value="TKV99637"/>
    <property type="gene ID" value="SEVIR_8G057300v2"/>
</dbReference>
<keyword evidence="1" id="KW-0175">Coiled coil</keyword>
<dbReference type="AlphaFoldDB" id="A0A4U6TC54"/>
<reference evidence="3" key="1">
    <citation type="submission" date="2019-03" db="EMBL/GenBank/DDBJ databases">
        <title>WGS assembly of Setaria viridis.</title>
        <authorList>
            <person name="Huang P."/>
            <person name="Jenkins J."/>
            <person name="Grimwood J."/>
            <person name="Barry K."/>
            <person name="Healey A."/>
            <person name="Mamidi S."/>
            <person name="Sreedasyam A."/>
            <person name="Shu S."/>
            <person name="Feldman M."/>
            <person name="Wu J."/>
            <person name="Yu Y."/>
            <person name="Chen C."/>
            <person name="Johnson J."/>
            <person name="Rokhsar D."/>
            <person name="Baxter I."/>
            <person name="Schmutz J."/>
            <person name="Brutnell T."/>
            <person name="Kellogg E."/>
        </authorList>
    </citation>
    <scope>NUCLEOTIDE SEQUENCE [LARGE SCALE GENOMIC DNA]</scope>
</reference>
<gene>
    <name evidence="3" type="ORF">SEVIR_8G057300v2</name>
</gene>
<dbReference type="PANTHER" id="PTHR47069">
    <property type="match status" value="1"/>
</dbReference>